<evidence type="ECO:0000256" key="12">
    <source>
        <dbReference type="ARBA" id="ARBA00023235"/>
    </source>
</evidence>
<dbReference type="SMART" id="SM00387">
    <property type="entry name" value="HATPase_c"/>
    <property type="match status" value="1"/>
</dbReference>
<evidence type="ECO:0000313" key="14">
    <source>
        <dbReference type="EMBL" id="SPY46184.1"/>
    </source>
</evidence>
<keyword evidence="7 13" id="KW-0547">Nucleotide-binding</keyword>
<keyword evidence="8 13" id="KW-0067">ATP-binding</keyword>
<dbReference type="PANTHER" id="PTHR45866:SF1">
    <property type="entry name" value="DNA GYRASE SUBUNIT B, MITOCHONDRIAL"/>
    <property type="match status" value="1"/>
</dbReference>
<dbReference type="InterPro" id="IPR049353">
    <property type="entry name" value="GyrB_hook"/>
</dbReference>
<evidence type="ECO:0000256" key="8">
    <source>
        <dbReference type="ARBA" id="ARBA00022840"/>
    </source>
</evidence>
<dbReference type="Gene3D" id="3.10.20.690">
    <property type="match status" value="1"/>
</dbReference>
<comment type="miscellaneous">
    <text evidence="13">Few gyrases are as efficient as E.coli at forming negative supercoils. Not all organisms have 2 type II topoisomerases; in organisms with a single type II topoisomerase this enzyme also has to decatenate newly replicated chromosomes.</text>
</comment>
<keyword evidence="12 13" id="KW-0413">Isomerase</keyword>
<name>A0A2T3QHD9_PHODM</name>
<evidence type="ECO:0000256" key="1">
    <source>
        <dbReference type="ARBA" id="ARBA00000185"/>
    </source>
</evidence>
<evidence type="ECO:0000256" key="4">
    <source>
        <dbReference type="ARBA" id="ARBA00019166"/>
    </source>
</evidence>
<dbReference type="Pfam" id="PF00986">
    <property type="entry name" value="DNA_gyraseB_C"/>
    <property type="match status" value="1"/>
</dbReference>
<feature type="binding site" evidence="13">
    <location>
        <position position="501"/>
    </location>
    <ligand>
        <name>Mg(2+)</name>
        <dbReference type="ChEBI" id="CHEBI:18420"/>
        <label>2</label>
    </ligand>
</feature>
<dbReference type="InterPro" id="IPR013760">
    <property type="entry name" value="Topo_IIA-like_dom_sf"/>
</dbReference>
<protein>
    <recommendedName>
        <fullName evidence="4 13">DNA gyrase subunit B</fullName>
        <ecNumber evidence="3 13">5.6.2.2</ecNumber>
    </recommendedName>
</protein>
<dbReference type="HAMAP" id="MF_01898">
    <property type="entry name" value="GyrB"/>
    <property type="match status" value="1"/>
</dbReference>
<dbReference type="InterPro" id="IPR013759">
    <property type="entry name" value="Topo_IIA_B_C"/>
</dbReference>
<evidence type="ECO:0000256" key="3">
    <source>
        <dbReference type="ARBA" id="ARBA00012895"/>
    </source>
</evidence>
<dbReference type="PROSITE" id="PS00177">
    <property type="entry name" value="TOPOISOMERASE_II"/>
    <property type="match status" value="1"/>
</dbReference>
<dbReference type="FunFam" id="3.30.230.10:FF:000005">
    <property type="entry name" value="DNA gyrase subunit B"/>
    <property type="match status" value="1"/>
</dbReference>
<evidence type="ECO:0000256" key="6">
    <source>
        <dbReference type="ARBA" id="ARBA00022723"/>
    </source>
</evidence>
<dbReference type="InterPro" id="IPR001241">
    <property type="entry name" value="Topo_IIA"/>
</dbReference>
<evidence type="ECO:0000313" key="15">
    <source>
        <dbReference type="Proteomes" id="UP000251647"/>
    </source>
</evidence>
<dbReference type="PRINTS" id="PR01159">
    <property type="entry name" value="DNAGYRASEB"/>
</dbReference>
<comment type="catalytic activity">
    <reaction evidence="1 13">
        <text>ATP-dependent breakage, passage and rejoining of double-stranded DNA.</text>
        <dbReference type="EC" id="5.6.2.2"/>
    </reaction>
</comment>
<dbReference type="SMART" id="SM00433">
    <property type="entry name" value="TOP2c"/>
    <property type="match status" value="1"/>
</dbReference>
<evidence type="ECO:0000256" key="2">
    <source>
        <dbReference type="ARBA" id="ARBA00010708"/>
    </source>
</evidence>
<dbReference type="InterPro" id="IPR003594">
    <property type="entry name" value="HATPase_dom"/>
</dbReference>
<dbReference type="PROSITE" id="PS50880">
    <property type="entry name" value="TOPRIM"/>
    <property type="match status" value="1"/>
</dbReference>
<dbReference type="SUPFAM" id="SSF56719">
    <property type="entry name" value="Type II DNA topoisomerase"/>
    <property type="match status" value="1"/>
</dbReference>
<dbReference type="RefSeq" id="WP_036764618.1">
    <property type="nucleotide sequence ID" value="NZ_CP046752.1"/>
</dbReference>
<dbReference type="InterPro" id="IPR020568">
    <property type="entry name" value="Ribosomal_Su5_D2-typ_SF"/>
</dbReference>
<comment type="function">
    <text evidence="13">A type II topoisomerase that negatively supercoils closed circular double-stranded (ds) DNA in an ATP-dependent manner to modulate DNA topology and maintain chromosomes in an underwound state. Negative supercoiling favors strand separation, and DNA replication, transcription, recombination and repair, all of which involve strand separation. Also able to catalyze the interconversion of other topological isomers of dsDNA rings, including catenanes and knotted rings. Type II topoisomerases break and join 2 DNA strands simultaneously in an ATP-dependent manner.</text>
</comment>
<evidence type="ECO:0000256" key="9">
    <source>
        <dbReference type="ARBA" id="ARBA00022842"/>
    </source>
</evidence>
<dbReference type="InterPro" id="IPR006171">
    <property type="entry name" value="TOPRIM_dom"/>
</dbReference>
<dbReference type="GO" id="GO:0005737">
    <property type="term" value="C:cytoplasm"/>
    <property type="evidence" value="ECO:0007669"/>
    <property type="project" value="UniProtKB-SubCell"/>
</dbReference>
<dbReference type="Gene3D" id="3.30.230.10">
    <property type="match status" value="1"/>
</dbReference>
<dbReference type="Pfam" id="PF02518">
    <property type="entry name" value="HATPase_c"/>
    <property type="match status" value="1"/>
</dbReference>
<comment type="subunit">
    <text evidence="13">Heterotetramer, composed of two GyrA and two GyrB chains. In the heterotetramer, GyrA contains the active site tyrosine that forms a transient covalent intermediate with DNA, while GyrB binds cofactors and catalyzes ATP hydrolysis.</text>
</comment>
<dbReference type="InterPro" id="IPR000565">
    <property type="entry name" value="Topo_IIA_B"/>
</dbReference>
<dbReference type="FunFam" id="3.40.50.670:FF:000005">
    <property type="entry name" value="DNA gyrase subunit B"/>
    <property type="match status" value="1"/>
</dbReference>
<dbReference type="PANTHER" id="PTHR45866">
    <property type="entry name" value="DNA GYRASE/TOPOISOMERASE SUBUNIT B"/>
    <property type="match status" value="1"/>
</dbReference>
<dbReference type="InterPro" id="IPR014721">
    <property type="entry name" value="Ribsml_uS5_D2-typ_fold_subgr"/>
</dbReference>
<evidence type="ECO:0000256" key="13">
    <source>
        <dbReference type="HAMAP-Rule" id="MF_01898"/>
    </source>
</evidence>
<sequence length="804" mass="89744">MSNNYDSSSIKVLKGLDAVRKRPGMYIGDTDDGTGLHHMVFEVVDNSIDEALAGHCEDIVVTICEDGSVSVSDDGRGIPTELHPEEGVSAAEVIMTVLHAGGKFDDNSYKVSGGLHGVGVSVVNALSEKVELTIYRHGHIHRQIYRHGVPQAPLEVIGDTDRTGTTIRFWPSSETFTNTTFQYEILAKRLRELSFLNSGVSIKLNDEREEGKQDHFMYEGGIQAFVEHLNRNKTPIHQKVFHFNVEREDGITVEVAMQWNDGFQENIYCFTNNIPQRDGGTHLAGFRGALTRTLNNYMEKEGYSKKAKAATSGDDAREGLTAVISVKVPDPKFSSQTKDKLVSSEVKSAVESTMGEKLGEFLLENPGDAKTVCTKIIDASRAREAARKAREMTRRKGALDLAGLPGKLADCQEKDPALSELYIVEGDSAGGSAKQGRNRKNQAILPLKGKILNVEKARFDKMLSSQEVATLITAMGCGIGRDEYNPDKLRYHSIIIMTDADVDGSHIRTLLLTFFYRQMPELIERGHIYIAQPPLYKVKKGKQEQYIKDDEDMQQFQTSLALENAALFTTEGAPAMAGLALENLVGQYNSTMKLIERMSRRYPTLLLNELVHQPRLTAEMLSDRAQVEAWVTPVIEALNAKQSGESHYTFDIVVDSENNHFLPKVVVRTHGVDHEYPLSFELICSKEYSKLADLSEVLNGLLDDSAYVQRGERKQPVASFKEVLEWLNKESRRGLSLQRYKGLGEMNPDQLWETTMDPESRRMMRVTINDAVAADELFTTLMGDQVEPRRNFIEANALNANLDV</sequence>
<organism evidence="14 15">
    <name type="scientific">Photobacterium damselae</name>
    <dbReference type="NCBI Taxonomy" id="38293"/>
    <lineage>
        <taxon>Bacteria</taxon>
        <taxon>Pseudomonadati</taxon>
        <taxon>Pseudomonadota</taxon>
        <taxon>Gammaproteobacteria</taxon>
        <taxon>Vibrionales</taxon>
        <taxon>Vibrionaceae</taxon>
        <taxon>Photobacterium</taxon>
    </lineage>
</organism>
<dbReference type="Gene3D" id="3.40.50.670">
    <property type="match status" value="2"/>
</dbReference>
<dbReference type="AlphaFoldDB" id="A0A2T3QHD9"/>
<comment type="similarity">
    <text evidence="2 13">Belongs to the type II topoisomerase GyrB family.</text>
</comment>
<comment type="subcellular location">
    <subcellularLocation>
        <location evidence="13">Cytoplasm</location>
    </subcellularLocation>
</comment>
<dbReference type="InterPro" id="IPR002288">
    <property type="entry name" value="DNA_gyrase_B_C"/>
</dbReference>
<dbReference type="InterPro" id="IPR041423">
    <property type="entry name" value="GyrB_insert"/>
</dbReference>
<evidence type="ECO:0000256" key="10">
    <source>
        <dbReference type="ARBA" id="ARBA00023029"/>
    </source>
</evidence>
<dbReference type="FunFam" id="3.30.565.10:FF:000002">
    <property type="entry name" value="DNA gyrase subunit B"/>
    <property type="match status" value="1"/>
</dbReference>
<keyword evidence="10 13" id="KW-0799">Topoisomerase</keyword>
<feature type="site" description="Interaction with DNA" evidence="13">
    <location>
        <position position="453"/>
    </location>
</feature>
<dbReference type="PRINTS" id="PR00418">
    <property type="entry name" value="TPI2FAMILY"/>
</dbReference>
<dbReference type="Pfam" id="PF21249">
    <property type="entry name" value="GyrB_hook"/>
    <property type="match status" value="1"/>
</dbReference>
<dbReference type="InterPro" id="IPR018522">
    <property type="entry name" value="TopoIIA_CS"/>
</dbReference>
<keyword evidence="11" id="KW-0238">DNA-binding</keyword>
<proteinExistence type="inferred from homology"/>
<dbReference type="GO" id="GO:0003677">
    <property type="term" value="F:DNA binding"/>
    <property type="evidence" value="ECO:0007669"/>
    <property type="project" value="UniProtKB-KW"/>
</dbReference>
<dbReference type="InterPro" id="IPR036890">
    <property type="entry name" value="HATPase_C_sf"/>
</dbReference>
<dbReference type="GO" id="GO:0046872">
    <property type="term" value="F:metal ion binding"/>
    <property type="evidence" value="ECO:0007669"/>
    <property type="project" value="UniProtKB-KW"/>
</dbReference>
<keyword evidence="5 13" id="KW-0963">Cytoplasm</keyword>
<dbReference type="Proteomes" id="UP000251647">
    <property type="component" value="Unassembled WGS sequence"/>
</dbReference>
<keyword evidence="6 13" id="KW-0479">Metal-binding</keyword>
<dbReference type="CDD" id="cd16928">
    <property type="entry name" value="HATPase_GyrB-like"/>
    <property type="match status" value="1"/>
</dbReference>
<dbReference type="GO" id="GO:0006265">
    <property type="term" value="P:DNA topological change"/>
    <property type="evidence" value="ECO:0007669"/>
    <property type="project" value="UniProtKB-UniRule"/>
</dbReference>
<dbReference type="CDD" id="cd00822">
    <property type="entry name" value="TopoII_Trans_DNA_gyrase"/>
    <property type="match status" value="1"/>
</dbReference>
<dbReference type="SUPFAM" id="SSF55874">
    <property type="entry name" value="ATPase domain of HSP90 chaperone/DNA topoisomerase II/histidine kinase"/>
    <property type="match status" value="1"/>
</dbReference>
<dbReference type="Pfam" id="PF00204">
    <property type="entry name" value="DNA_gyraseB"/>
    <property type="match status" value="1"/>
</dbReference>
<dbReference type="GO" id="GO:0005524">
    <property type="term" value="F:ATP binding"/>
    <property type="evidence" value="ECO:0007669"/>
    <property type="project" value="UniProtKB-UniRule"/>
</dbReference>
<dbReference type="CDD" id="cd03366">
    <property type="entry name" value="TOPRIM_TopoIIA_GyrB"/>
    <property type="match status" value="1"/>
</dbReference>
<evidence type="ECO:0000256" key="7">
    <source>
        <dbReference type="ARBA" id="ARBA00022741"/>
    </source>
</evidence>
<comment type="cofactor">
    <cofactor evidence="13">
        <name>Mg(2+)</name>
        <dbReference type="ChEBI" id="CHEBI:18420"/>
    </cofactor>
    <cofactor evidence="13">
        <name>Mn(2+)</name>
        <dbReference type="ChEBI" id="CHEBI:29035"/>
    </cofactor>
    <cofactor evidence="13">
        <name>Ca(2+)</name>
        <dbReference type="ChEBI" id="CHEBI:29108"/>
    </cofactor>
    <text evidence="13">Binds two Mg(2+) per subunit. The magnesium ions form salt bridges with both the protein and the DNA. Can also accept other divalent metal cations, such as Mn(2+) or Ca(2+).</text>
</comment>
<keyword evidence="9 13" id="KW-0460">Magnesium</keyword>
<dbReference type="EMBL" id="UATL01000009">
    <property type="protein sequence ID" value="SPY46184.1"/>
    <property type="molecule type" value="Genomic_DNA"/>
</dbReference>
<feature type="binding site" evidence="13">
    <location>
        <position position="499"/>
    </location>
    <ligand>
        <name>Mg(2+)</name>
        <dbReference type="ChEBI" id="CHEBI:18420"/>
        <label>1</label>
        <note>catalytic</note>
    </ligand>
</feature>
<dbReference type="InterPro" id="IPR034160">
    <property type="entry name" value="TOPRIM_GyrB"/>
</dbReference>
<dbReference type="GO" id="GO:0003918">
    <property type="term" value="F:DNA topoisomerase type II (double strand cut, ATP-hydrolyzing) activity"/>
    <property type="evidence" value="ECO:0007669"/>
    <property type="project" value="UniProtKB-UniRule"/>
</dbReference>
<dbReference type="GO" id="GO:0006261">
    <property type="term" value="P:DNA-templated DNA replication"/>
    <property type="evidence" value="ECO:0007669"/>
    <property type="project" value="UniProtKB-UniRule"/>
</dbReference>
<dbReference type="OrthoDB" id="9802808at2"/>
<accession>A0A2T3QHD9</accession>
<dbReference type="InterPro" id="IPR013506">
    <property type="entry name" value="Topo_IIA_bsu_dom2"/>
</dbReference>
<feature type="site" description="Interaction with DNA" evidence="13">
    <location>
        <position position="450"/>
    </location>
</feature>
<gene>
    <name evidence="13 14" type="primary">gyrB</name>
    <name evidence="14" type="ORF">NCTC11647_04534</name>
</gene>
<dbReference type="Pfam" id="PF18053">
    <property type="entry name" value="GyrB_insert"/>
    <property type="match status" value="1"/>
</dbReference>
<dbReference type="NCBIfam" id="TIGR01059">
    <property type="entry name" value="gyrB"/>
    <property type="match status" value="1"/>
</dbReference>
<evidence type="ECO:0000256" key="11">
    <source>
        <dbReference type="ARBA" id="ARBA00023125"/>
    </source>
</evidence>
<dbReference type="NCBIfam" id="NF004189">
    <property type="entry name" value="PRK05644.1"/>
    <property type="match status" value="1"/>
</dbReference>
<feature type="binding site" evidence="13">
    <location>
        <position position="425"/>
    </location>
    <ligand>
        <name>Mg(2+)</name>
        <dbReference type="ChEBI" id="CHEBI:18420"/>
        <label>1</label>
        <note>catalytic</note>
    </ligand>
</feature>
<dbReference type="FunFam" id="3.40.50.670:FF:000004">
    <property type="entry name" value="DNA gyrase subunit B"/>
    <property type="match status" value="1"/>
</dbReference>
<dbReference type="InterPro" id="IPR011557">
    <property type="entry name" value="GyrB"/>
</dbReference>
<dbReference type="GO" id="GO:0005694">
    <property type="term" value="C:chromosome"/>
    <property type="evidence" value="ECO:0007669"/>
    <property type="project" value="InterPro"/>
</dbReference>
<reference evidence="14 15" key="1">
    <citation type="submission" date="2018-06" db="EMBL/GenBank/DDBJ databases">
        <authorList>
            <consortium name="Pathogen Informatics"/>
            <person name="Doyle S."/>
        </authorList>
    </citation>
    <scope>NUCLEOTIDE SEQUENCE [LARGE SCALE GENOMIC DNA]</scope>
    <source>
        <strain evidence="14 15">NCTC11647</strain>
    </source>
</reference>
<dbReference type="SUPFAM" id="SSF54211">
    <property type="entry name" value="Ribosomal protein S5 domain 2-like"/>
    <property type="match status" value="1"/>
</dbReference>
<dbReference type="EC" id="5.6.2.2" evidence="3 13"/>
<dbReference type="Pfam" id="PF01751">
    <property type="entry name" value="Toprim"/>
    <property type="match status" value="1"/>
</dbReference>
<dbReference type="NCBIfam" id="NF011501">
    <property type="entry name" value="PRK14939.1"/>
    <property type="match status" value="1"/>
</dbReference>
<dbReference type="Gene3D" id="3.30.565.10">
    <property type="entry name" value="Histidine kinase-like ATPase, C-terminal domain"/>
    <property type="match status" value="1"/>
</dbReference>
<evidence type="ECO:0000256" key="5">
    <source>
        <dbReference type="ARBA" id="ARBA00022490"/>
    </source>
</evidence>
<feature type="binding site" evidence="13">
    <location>
        <position position="499"/>
    </location>
    <ligand>
        <name>Mg(2+)</name>
        <dbReference type="ChEBI" id="CHEBI:18420"/>
        <label>2</label>
    </ligand>
</feature>